<accession>A0A9K3DCC8</accession>
<feature type="non-terminal residue" evidence="1">
    <location>
        <position position="76"/>
    </location>
</feature>
<evidence type="ECO:0000313" key="1">
    <source>
        <dbReference type="EMBL" id="GIQ92405.1"/>
    </source>
</evidence>
<dbReference type="AlphaFoldDB" id="A0A9K3DCC8"/>
<comment type="caution">
    <text evidence="1">The sequence shown here is derived from an EMBL/GenBank/DDBJ whole genome shotgun (WGS) entry which is preliminary data.</text>
</comment>
<reference evidence="1 2" key="1">
    <citation type="journal article" date="2018" name="PLoS ONE">
        <title>The draft genome of Kipferlia bialata reveals reductive genome evolution in fornicate parasites.</title>
        <authorList>
            <person name="Tanifuji G."/>
            <person name="Takabayashi S."/>
            <person name="Kume K."/>
            <person name="Takagi M."/>
            <person name="Nakayama T."/>
            <person name="Kamikawa R."/>
            <person name="Inagaki Y."/>
            <person name="Hashimoto T."/>
        </authorList>
    </citation>
    <scope>NUCLEOTIDE SEQUENCE [LARGE SCALE GENOMIC DNA]</scope>
    <source>
        <strain evidence="1">NY0173</strain>
    </source>
</reference>
<organism evidence="1 2">
    <name type="scientific">Kipferlia bialata</name>
    <dbReference type="NCBI Taxonomy" id="797122"/>
    <lineage>
        <taxon>Eukaryota</taxon>
        <taxon>Metamonada</taxon>
        <taxon>Carpediemonas-like organisms</taxon>
        <taxon>Kipferlia</taxon>
    </lineage>
</organism>
<evidence type="ECO:0000313" key="2">
    <source>
        <dbReference type="Proteomes" id="UP000265618"/>
    </source>
</evidence>
<sequence length="76" mass="8482">ALKAGKTHPKIKQGDFRTDADALRSNDADREITYVRPAPKGLGVCDPECILDYDEWRVLCRDSEAVVQSSLALYTQ</sequence>
<protein>
    <submittedName>
        <fullName evidence="1">Uncharacterized protein</fullName>
    </submittedName>
</protein>
<name>A0A9K3DCC8_9EUKA</name>
<proteinExistence type="predicted"/>
<dbReference type="Proteomes" id="UP000265618">
    <property type="component" value="Unassembled WGS sequence"/>
</dbReference>
<keyword evidence="2" id="KW-1185">Reference proteome</keyword>
<gene>
    <name evidence="1" type="ORF">KIPB_016161</name>
</gene>
<feature type="non-terminal residue" evidence="1">
    <location>
        <position position="1"/>
    </location>
</feature>
<dbReference type="EMBL" id="BDIP01009634">
    <property type="protein sequence ID" value="GIQ92405.1"/>
    <property type="molecule type" value="Genomic_DNA"/>
</dbReference>